<dbReference type="Gene3D" id="1.10.579.10">
    <property type="entry name" value="DNA Cyclobutane Dipyrimidine Photolyase, subunit A, domain 3"/>
    <property type="match status" value="1"/>
</dbReference>
<comment type="catalytic activity">
    <reaction evidence="9">
        <text>cyclobutadipyrimidine (in DNA) = 2 pyrimidine residues (in DNA).</text>
        <dbReference type="EC" id="4.1.99.3"/>
    </reaction>
</comment>
<comment type="function">
    <text evidence="10">Involved in repair of UV radiation-induced DNA damage. Catalyzes the light-dependent monomerization (300-600 nm) of cyclobutyl pyrimidine dimers (in cis-syn configuration), which are formed between adjacent bases on the same DNA strand upon exposure to ultraviolet radiation.</text>
</comment>
<dbReference type="GO" id="GO:0000719">
    <property type="term" value="P:photoreactive repair"/>
    <property type="evidence" value="ECO:0007669"/>
    <property type="project" value="UniProtKB-ARBA"/>
</dbReference>
<dbReference type="Pfam" id="PF00875">
    <property type="entry name" value="DNA_photolyase"/>
    <property type="match status" value="1"/>
</dbReference>
<keyword evidence="17" id="KW-1185">Reference proteome</keyword>
<dbReference type="InterPro" id="IPR002081">
    <property type="entry name" value="Cryptochrome/DNA_photolyase_1"/>
</dbReference>
<gene>
    <name evidence="16" type="ORF">Ga0061065_108116</name>
</gene>
<accession>A0A0K6ING3</accession>
<feature type="binding site" evidence="12">
    <location>
        <begin position="273"/>
        <end position="280"/>
    </location>
    <ligand>
        <name>FAD</name>
        <dbReference type="ChEBI" id="CHEBI:57692"/>
    </ligand>
</feature>
<dbReference type="InterPro" id="IPR036134">
    <property type="entry name" value="Crypto/Photolyase_FAD-like_sf"/>
</dbReference>
<evidence type="ECO:0000256" key="7">
    <source>
        <dbReference type="ARBA" id="ARBA00022991"/>
    </source>
</evidence>
<dbReference type="PROSITE" id="PS00691">
    <property type="entry name" value="DNA_PHOTOLYASES_1_2"/>
    <property type="match status" value="1"/>
</dbReference>
<keyword evidence="6 12" id="KW-0274">FAD</keyword>
<dbReference type="STRING" id="1137284.GCA_001418205_02637"/>
<dbReference type="FunFam" id="1.10.579.10:FF:000003">
    <property type="entry name" value="Deoxyribodipyrimidine photo-lyase"/>
    <property type="match status" value="1"/>
</dbReference>
<dbReference type="RefSeq" id="WP_055463692.1">
    <property type="nucleotide sequence ID" value="NZ_CYHG01000008.1"/>
</dbReference>
<keyword evidence="16" id="KW-0456">Lyase</keyword>
<keyword evidence="7 14" id="KW-0157">Chromophore</keyword>
<feature type="site" description="Electron transfer via tryptophanyl radical" evidence="13">
    <location>
        <position position="358"/>
    </location>
</feature>
<dbReference type="InterPro" id="IPR006050">
    <property type="entry name" value="DNA_photolyase_N"/>
</dbReference>
<dbReference type="Gene3D" id="1.25.40.80">
    <property type="match status" value="1"/>
</dbReference>
<dbReference type="PROSITE" id="PS51645">
    <property type="entry name" value="PHR_CRY_ALPHA_BETA"/>
    <property type="match status" value="1"/>
</dbReference>
<evidence type="ECO:0000256" key="1">
    <source>
        <dbReference type="ARBA" id="ARBA00001932"/>
    </source>
</evidence>
<comment type="cofactor">
    <cofactor evidence="1">
        <name>(6R)-5,10-methylene-5,6,7,8-tetrahydrofolate</name>
        <dbReference type="ChEBI" id="CHEBI:15636"/>
    </cofactor>
</comment>
<dbReference type="PANTHER" id="PTHR11455">
    <property type="entry name" value="CRYPTOCHROME"/>
    <property type="match status" value="1"/>
</dbReference>
<dbReference type="SUPFAM" id="SSF52425">
    <property type="entry name" value="Cryptochrome/photolyase, N-terminal domain"/>
    <property type="match status" value="1"/>
</dbReference>
<evidence type="ECO:0000256" key="2">
    <source>
        <dbReference type="ARBA" id="ARBA00005862"/>
    </source>
</evidence>
<evidence type="ECO:0000256" key="11">
    <source>
        <dbReference type="ARBA" id="ARBA00083107"/>
    </source>
</evidence>
<proteinExistence type="inferred from homology"/>
<comment type="similarity">
    <text evidence="2">Belongs to the DNA photolyase class-1 family.</text>
</comment>
<sequence>MAITQLVWLRNDLRLTDHPALFAAQQQGDVALTICLTPDQWQEHHESSAKCALREQLIYALQQQAYGLGIPCHVLKLKRFSDCADALTKLCQQNGYEQVWWQNELPVHETLRDQKVETQLIENGIKCQRFTPDLIVSEPVLNQQGQPFKVFTPFYKRWLTTLVNKISAPYDLPTQQSSQTTFPETITALYDSHYRDDLWPADYQVIREKLWQFCHHKEQYYDELRDYPAKPYTSTLSPYLALGAIGPRECLEAIIHSCSAQEREWQDSVWLKELAWRDFYKQLMGFFPELSKSLPFKPETQYVQWNHNPEGFQAWCEGNTGFPIVDAAMRQLNQTGWMHNRLRMIAASFLTKLLLIDWREGEKYFMEKLIDGEFSANNGGWQWSASTGCDAAPYFRVFNPTRQSERFDPDGLFIKKFVPELKSINSKQIHDPSSTIRNQSGYVEPIVDYKKARGHAIAAFENLKDRA</sequence>
<evidence type="ECO:0000313" key="16">
    <source>
        <dbReference type="EMBL" id="CUB04867.1"/>
    </source>
</evidence>
<evidence type="ECO:0000256" key="13">
    <source>
        <dbReference type="PIRSR" id="PIRSR602081-2"/>
    </source>
</evidence>
<feature type="binding site" evidence="12">
    <location>
        <begin position="233"/>
        <end position="237"/>
    </location>
    <ligand>
        <name>FAD</name>
        <dbReference type="ChEBI" id="CHEBI:57692"/>
    </ligand>
</feature>
<feature type="binding site" evidence="12">
    <location>
        <position position="270"/>
    </location>
    <ligand>
        <name>FAD</name>
        <dbReference type="ChEBI" id="CHEBI:57692"/>
    </ligand>
</feature>
<dbReference type="Gene3D" id="3.40.50.620">
    <property type="entry name" value="HUPs"/>
    <property type="match status" value="1"/>
</dbReference>
<evidence type="ECO:0000256" key="12">
    <source>
        <dbReference type="PIRSR" id="PIRSR602081-1"/>
    </source>
</evidence>
<evidence type="ECO:0000256" key="8">
    <source>
        <dbReference type="ARBA" id="ARBA00031671"/>
    </source>
</evidence>
<dbReference type="InterPro" id="IPR014729">
    <property type="entry name" value="Rossmann-like_a/b/a_fold"/>
</dbReference>
<dbReference type="PRINTS" id="PR00147">
    <property type="entry name" value="DNAPHOTLYASE"/>
</dbReference>
<name>A0A0K6ING3_9GAMM</name>
<evidence type="ECO:0000313" key="17">
    <source>
        <dbReference type="Proteomes" id="UP000182769"/>
    </source>
</evidence>
<evidence type="ECO:0000259" key="15">
    <source>
        <dbReference type="PROSITE" id="PS51645"/>
    </source>
</evidence>
<evidence type="ECO:0000256" key="3">
    <source>
        <dbReference type="ARBA" id="ARBA00013149"/>
    </source>
</evidence>
<feature type="site" description="Electron transfer via tryptophanyl radical" evidence="13">
    <location>
        <position position="305"/>
    </location>
</feature>
<dbReference type="Pfam" id="PF03441">
    <property type="entry name" value="FAD_binding_7"/>
    <property type="match status" value="1"/>
</dbReference>
<dbReference type="OrthoDB" id="9772484at2"/>
<dbReference type="GO" id="GO:0071949">
    <property type="term" value="F:FAD binding"/>
    <property type="evidence" value="ECO:0007669"/>
    <property type="project" value="TreeGrafter"/>
</dbReference>
<dbReference type="GO" id="GO:0009416">
    <property type="term" value="P:response to light stimulus"/>
    <property type="evidence" value="ECO:0007669"/>
    <property type="project" value="TreeGrafter"/>
</dbReference>
<feature type="binding site" evidence="12">
    <location>
        <position position="221"/>
    </location>
    <ligand>
        <name>FAD</name>
        <dbReference type="ChEBI" id="CHEBI:57692"/>
    </ligand>
</feature>
<dbReference type="EC" id="4.1.99.3" evidence="3"/>
<evidence type="ECO:0000256" key="10">
    <source>
        <dbReference type="ARBA" id="ARBA00059220"/>
    </source>
</evidence>
<comment type="cofactor">
    <cofactor evidence="12">
        <name>FAD</name>
        <dbReference type="ChEBI" id="CHEBI:57692"/>
    </cofactor>
    <text evidence="12">Binds 1 FAD per subunit.</text>
</comment>
<evidence type="ECO:0000256" key="9">
    <source>
        <dbReference type="ARBA" id="ARBA00033999"/>
    </source>
</evidence>
<dbReference type="SUPFAM" id="SSF48173">
    <property type="entry name" value="Cryptochrome/photolyase FAD-binding domain"/>
    <property type="match status" value="1"/>
</dbReference>
<feature type="domain" description="Photolyase/cryptochrome alpha/beta" evidence="15">
    <location>
        <begin position="3"/>
        <end position="135"/>
    </location>
</feature>
<evidence type="ECO:0000256" key="5">
    <source>
        <dbReference type="ARBA" id="ARBA00022630"/>
    </source>
</evidence>
<comment type="similarity">
    <text evidence="14">Belongs to the DNA photolyase family.</text>
</comment>
<evidence type="ECO:0000256" key="14">
    <source>
        <dbReference type="RuleBase" id="RU004182"/>
    </source>
</evidence>
<dbReference type="InterPro" id="IPR018394">
    <property type="entry name" value="DNA_photolyase_1_CS_C"/>
</dbReference>
<dbReference type="PANTHER" id="PTHR11455:SF9">
    <property type="entry name" value="CRYPTOCHROME CIRCADIAN CLOCK 5 ISOFORM X1"/>
    <property type="match status" value="1"/>
</dbReference>
<dbReference type="PROSITE" id="PS00394">
    <property type="entry name" value="DNA_PHOTOLYASES_1_1"/>
    <property type="match status" value="1"/>
</dbReference>
<dbReference type="InterPro" id="IPR005101">
    <property type="entry name" value="Cryptochr/Photolyase_FAD-bd"/>
</dbReference>
<evidence type="ECO:0000256" key="6">
    <source>
        <dbReference type="ARBA" id="ARBA00022827"/>
    </source>
</evidence>
<dbReference type="GO" id="GO:0003904">
    <property type="term" value="F:deoxyribodipyrimidine photo-lyase activity"/>
    <property type="evidence" value="ECO:0007669"/>
    <property type="project" value="UniProtKB-EC"/>
</dbReference>
<keyword evidence="5 12" id="KW-0285">Flavoprotein</keyword>
<dbReference type="GO" id="GO:0003677">
    <property type="term" value="F:DNA binding"/>
    <property type="evidence" value="ECO:0007669"/>
    <property type="project" value="TreeGrafter"/>
</dbReference>
<evidence type="ECO:0000256" key="4">
    <source>
        <dbReference type="ARBA" id="ARBA00014046"/>
    </source>
</evidence>
<feature type="site" description="Electron transfer via tryptophanyl radical" evidence="13">
    <location>
        <position position="381"/>
    </location>
</feature>
<dbReference type="EMBL" id="CYHG01000008">
    <property type="protein sequence ID" value="CUB04867.1"/>
    <property type="molecule type" value="Genomic_DNA"/>
</dbReference>
<dbReference type="AlphaFoldDB" id="A0A0K6ING3"/>
<organism evidence="16 17">
    <name type="scientific">Marinomonas fungiae</name>
    <dbReference type="NCBI Taxonomy" id="1137284"/>
    <lineage>
        <taxon>Bacteria</taxon>
        <taxon>Pseudomonadati</taxon>
        <taxon>Pseudomonadota</taxon>
        <taxon>Gammaproteobacteria</taxon>
        <taxon>Oceanospirillales</taxon>
        <taxon>Oceanospirillaceae</taxon>
        <taxon>Marinomonas</taxon>
    </lineage>
</organism>
<dbReference type="Proteomes" id="UP000182769">
    <property type="component" value="Unassembled WGS sequence"/>
</dbReference>
<dbReference type="InterPro" id="IPR036155">
    <property type="entry name" value="Crypto/Photolyase_N_sf"/>
</dbReference>
<reference evidence="17" key="1">
    <citation type="submission" date="2015-08" db="EMBL/GenBank/DDBJ databases">
        <authorList>
            <person name="Varghese N."/>
        </authorList>
    </citation>
    <scope>NUCLEOTIDE SEQUENCE [LARGE SCALE GENOMIC DNA]</scope>
    <source>
        <strain evidence="17">JCM 18476</strain>
    </source>
</reference>
<protein>
    <recommendedName>
        <fullName evidence="4">Deoxyribodipyrimidine photo-lyase</fullName>
        <ecNumber evidence="3">4.1.99.3</ecNumber>
    </recommendedName>
    <alternativeName>
        <fullName evidence="8">DNA photolyase</fullName>
    </alternativeName>
    <alternativeName>
        <fullName evidence="11">Photoreactivating enzyme</fullName>
    </alternativeName>
</protein>